<keyword evidence="3" id="KW-1185">Reference proteome</keyword>
<reference evidence="2" key="1">
    <citation type="journal article" date="2023" name="bioRxiv">
        <title>Improved chromosome-level genome assembly for marigold (Tagetes erecta).</title>
        <authorList>
            <person name="Jiang F."/>
            <person name="Yuan L."/>
            <person name="Wang S."/>
            <person name="Wang H."/>
            <person name="Xu D."/>
            <person name="Wang A."/>
            <person name="Fan W."/>
        </authorList>
    </citation>
    <scope>NUCLEOTIDE SEQUENCE</scope>
    <source>
        <strain evidence="2">WSJ</strain>
        <tissue evidence="2">Leaf</tissue>
    </source>
</reference>
<dbReference type="Proteomes" id="UP001229421">
    <property type="component" value="Unassembled WGS sequence"/>
</dbReference>
<evidence type="ECO:0000313" key="3">
    <source>
        <dbReference type="Proteomes" id="UP001229421"/>
    </source>
</evidence>
<evidence type="ECO:0000256" key="1">
    <source>
        <dbReference type="SAM" id="SignalP"/>
    </source>
</evidence>
<protein>
    <recommendedName>
        <fullName evidence="4">Secreted protein</fullName>
    </recommendedName>
</protein>
<feature type="signal peptide" evidence="1">
    <location>
        <begin position="1"/>
        <end position="29"/>
    </location>
</feature>
<gene>
    <name evidence="2" type="ORF">QVD17_30226</name>
</gene>
<dbReference type="AlphaFoldDB" id="A0AAD8NN24"/>
<comment type="caution">
    <text evidence="2">The sequence shown here is derived from an EMBL/GenBank/DDBJ whole genome shotgun (WGS) entry which is preliminary data.</text>
</comment>
<dbReference type="EMBL" id="JAUHHV010000008">
    <property type="protein sequence ID" value="KAK1414481.1"/>
    <property type="molecule type" value="Genomic_DNA"/>
</dbReference>
<organism evidence="2 3">
    <name type="scientific">Tagetes erecta</name>
    <name type="common">African marigold</name>
    <dbReference type="NCBI Taxonomy" id="13708"/>
    <lineage>
        <taxon>Eukaryota</taxon>
        <taxon>Viridiplantae</taxon>
        <taxon>Streptophyta</taxon>
        <taxon>Embryophyta</taxon>
        <taxon>Tracheophyta</taxon>
        <taxon>Spermatophyta</taxon>
        <taxon>Magnoliopsida</taxon>
        <taxon>eudicotyledons</taxon>
        <taxon>Gunneridae</taxon>
        <taxon>Pentapetalae</taxon>
        <taxon>asterids</taxon>
        <taxon>campanulids</taxon>
        <taxon>Asterales</taxon>
        <taxon>Asteraceae</taxon>
        <taxon>Asteroideae</taxon>
        <taxon>Heliantheae alliance</taxon>
        <taxon>Tageteae</taxon>
        <taxon>Tagetes</taxon>
    </lineage>
</organism>
<feature type="chain" id="PRO_5042093662" description="Secreted protein" evidence="1">
    <location>
        <begin position="30"/>
        <end position="76"/>
    </location>
</feature>
<keyword evidence="1" id="KW-0732">Signal</keyword>
<sequence length="76" mass="8161">MKSRSAICSMLDSFLFCVVCLCGCASVRTAKSRTEITKSPSSLSADCSARSYGHSVWAVVVRMCFCGSALDILKVK</sequence>
<proteinExistence type="predicted"/>
<accession>A0AAD8NN24</accession>
<name>A0AAD8NN24_TARER</name>
<evidence type="ECO:0008006" key="4">
    <source>
        <dbReference type="Google" id="ProtNLM"/>
    </source>
</evidence>
<evidence type="ECO:0000313" key="2">
    <source>
        <dbReference type="EMBL" id="KAK1414481.1"/>
    </source>
</evidence>